<sequence>MPHLQHFIIFLLLRFRSDHADKLRFMMRIILTSVIHVCGQRKDRNLCRGRALLYDRNGP</sequence>
<dbReference type="EMBL" id="MU629702">
    <property type="protein sequence ID" value="KAJ1255449.1"/>
    <property type="molecule type" value="Genomic_DNA"/>
</dbReference>
<keyword evidence="1" id="KW-0732">Signal</keyword>
<keyword evidence="3" id="KW-1185">Reference proteome</keyword>
<comment type="caution">
    <text evidence="2">The sequence shown here is derived from an EMBL/GenBank/DDBJ whole genome shotgun (WGS) entry which is preliminary data.</text>
</comment>
<gene>
    <name evidence="2" type="ORF">BS78_K217900</name>
</gene>
<proteinExistence type="predicted"/>
<accession>A0A9W7XBV7</accession>
<dbReference type="AlphaFoldDB" id="A0A9W7XBV7"/>
<reference evidence="2 3" key="1">
    <citation type="submission" date="2022-10" db="EMBL/GenBank/DDBJ databases">
        <title>WGS assembly of Paspalum vaginatum 540-79.</title>
        <authorList>
            <person name="Sun G."/>
            <person name="Wase N."/>
            <person name="Shu S."/>
            <person name="Jenkins J."/>
            <person name="Zhou B."/>
            <person name="Torres-Rodriguez J."/>
            <person name="Chen C."/>
            <person name="Sandor L."/>
            <person name="Plott C."/>
            <person name="Yoshinga Y."/>
            <person name="Daum C."/>
            <person name="Qi P."/>
            <person name="Barry K."/>
            <person name="Lipzen A."/>
            <person name="Berry L."/>
            <person name="Pedersen C."/>
            <person name="Gottilla T."/>
            <person name="Foltz A."/>
            <person name="Yu H."/>
            <person name="O'Malley R."/>
            <person name="Zhang C."/>
            <person name="Devos K."/>
            <person name="Sigmon B."/>
            <person name="Yu B."/>
            <person name="Obata T."/>
            <person name="Schmutz J."/>
            <person name="Schnable J."/>
        </authorList>
    </citation>
    <scope>NUCLEOTIDE SEQUENCE [LARGE SCALE GENOMIC DNA]</scope>
    <source>
        <strain evidence="3">cv. 540-79</strain>
    </source>
</reference>
<organism evidence="2 3">
    <name type="scientific">Paspalum vaginatum</name>
    <name type="common">seashore paspalum</name>
    <dbReference type="NCBI Taxonomy" id="158149"/>
    <lineage>
        <taxon>Eukaryota</taxon>
        <taxon>Viridiplantae</taxon>
        <taxon>Streptophyta</taxon>
        <taxon>Embryophyta</taxon>
        <taxon>Tracheophyta</taxon>
        <taxon>Spermatophyta</taxon>
        <taxon>Magnoliopsida</taxon>
        <taxon>Liliopsida</taxon>
        <taxon>Poales</taxon>
        <taxon>Poaceae</taxon>
        <taxon>PACMAD clade</taxon>
        <taxon>Panicoideae</taxon>
        <taxon>Andropogonodae</taxon>
        <taxon>Paspaleae</taxon>
        <taxon>Paspalinae</taxon>
        <taxon>Paspalum</taxon>
    </lineage>
</organism>
<protein>
    <submittedName>
        <fullName evidence="2">Uncharacterized protein</fullName>
    </submittedName>
</protein>
<evidence type="ECO:0000313" key="2">
    <source>
        <dbReference type="EMBL" id="KAJ1255449.1"/>
    </source>
</evidence>
<name>A0A9W7XBV7_9POAL</name>
<evidence type="ECO:0000256" key="1">
    <source>
        <dbReference type="SAM" id="SignalP"/>
    </source>
</evidence>
<dbReference type="Proteomes" id="UP001164776">
    <property type="component" value="Unassembled WGS sequence"/>
</dbReference>
<feature type="chain" id="PRO_5040731848" evidence="1">
    <location>
        <begin position="21"/>
        <end position="59"/>
    </location>
</feature>
<feature type="signal peptide" evidence="1">
    <location>
        <begin position="1"/>
        <end position="20"/>
    </location>
</feature>
<evidence type="ECO:0000313" key="3">
    <source>
        <dbReference type="Proteomes" id="UP001164776"/>
    </source>
</evidence>